<evidence type="ECO:0000256" key="1">
    <source>
        <dbReference type="SAM" id="Phobius"/>
    </source>
</evidence>
<protein>
    <submittedName>
        <fullName evidence="2">Uncharacterized protein</fullName>
    </submittedName>
</protein>
<keyword evidence="1" id="KW-0472">Membrane</keyword>
<name>A0ABY3URS5_9MYCO</name>
<keyword evidence="1" id="KW-0812">Transmembrane</keyword>
<dbReference type="RefSeq" id="WP_239736405.1">
    <property type="nucleotide sequence ID" value="NZ_CP092428.2"/>
</dbReference>
<geneLocation type="plasmid" evidence="2 3">
    <name>unnamed</name>
</geneLocation>
<proteinExistence type="predicted"/>
<keyword evidence="1" id="KW-1133">Transmembrane helix</keyword>
<sequence>MSGSRRRGVWLAVTGVAVIVVAATVAVVAVSAERGRSDSVTAGGASERRLSGDRDDWTAAVCREGSMTTPSRATFRFPTATAIACCASSKTPAGSPPESIMMGRWPADVAVGKELSKIPAFSQFAAGPADGDAVVCAPTASVDRALLRPLMAFGFTIVFLH</sequence>
<dbReference type="EMBL" id="CP092428">
    <property type="protein sequence ID" value="ULP39940.1"/>
    <property type="molecule type" value="Genomic_DNA"/>
</dbReference>
<evidence type="ECO:0000313" key="2">
    <source>
        <dbReference type="EMBL" id="ULP39940.1"/>
    </source>
</evidence>
<gene>
    <name evidence="2" type="ORF">MJO55_28920</name>
</gene>
<evidence type="ECO:0000313" key="3">
    <source>
        <dbReference type="Proteomes" id="UP001055159"/>
    </source>
</evidence>
<dbReference type="Proteomes" id="UP001055159">
    <property type="component" value="Plasmid unnamed"/>
</dbReference>
<feature type="transmembrane region" description="Helical" evidence="1">
    <location>
        <begin position="9"/>
        <end position="30"/>
    </location>
</feature>
<accession>A0ABY3URS5</accession>
<reference evidence="2" key="1">
    <citation type="submission" date="2022-08" db="EMBL/GenBank/DDBJ databases">
        <title>Whole genome sequencing of non-tuberculosis mycobacteria type-strains.</title>
        <authorList>
            <person name="Igarashi Y."/>
            <person name="Osugi A."/>
            <person name="Mitarai S."/>
        </authorList>
    </citation>
    <scope>NUCLEOTIDE SEQUENCE</scope>
    <source>
        <strain evidence="2">JCM 16372</strain>
    </source>
</reference>
<keyword evidence="2" id="KW-0614">Plasmid</keyword>
<organism evidence="2 3">
    <name type="scientific">Mycolicibacterium rufum</name>
    <dbReference type="NCBI Taxonomy" id="318424"/>
    <lineage>
        <taxon>Bacteria</taxon>
        <taxon>Bacillati</taxon>
        <taxon>Actinomycetota</taxon>
        <taxon>Actinomycetes</taxon>
        <taxon>Mycobacteriales</taxon>
        <taxon>Mycobacteriaceae</taxon>
        <taxon>Mycolicibacterium</taxon>
    </lineage>
</organism>
<keyword evidence="3" id="KW-1185">Reference proteome</keyword>